<organism evidence="4 5">
    <name type="scientific">Caecibacteroides pullorum</name>
    <dbReference type="NCBI Taxonomy" id="2725562"/>
    <lineage>
        <taxon>Bacteria</taxon>
        <taxon>Pseudomonadati</taxon>
        <taxon>Bacteroidota</taxon>
        <taxon>Bacteroidia</taxon>
        <taxon>Bacteroidales</taxon>
        <taxon>Bacteroidaceae</taxon>
        <taxon>Caecibacteroides</taxon>
    </lineage>
</organism>
<dbReference type="InterPro" id="IPR032508">
    <property type="entry name" value="FecR_C"/>
</dbReference>
<dbReference type="Proteomes" id="UP000698924">
    <property type="component" value="Unassembled WGS sequence"/>
</dbReference>
<name>A0AA41D9R7_9BACT</name>
<keyword evidence="1" id="KW-1133">Transmembrane helix</keyword>
<feature type="domain" description="FecR protein" evidence="2">
    <location>
        <begin position="111"/>
        <end position="206"/>
    </location>
</feature>
<evidence type="ECO:0000313" key="4">
    <source>
        <dbReference type="EMBL" id="MBM6858573.1"/>
    </source>
</evidence>
<evidence type="ECO:0000256" key="1">
    <source>
        <dbReference type="SAM" id="Phobius"/>
    </source>
</evidence>
<dbReference type="GO" id="GO:0016989">
    <property type="term" value="F:sigma factor antagonist activity"/>
    <property type="evidence" value="ECO:0007669"/>
    <property type="project" value="TreeGrafter"/>
</dbReference>
<dbReference type="Pfam" id="PF16344">
    <property type="entry name" value="FecR_C"/>
    <property type="match status" value="1"/>
</dbReference>
<dbReference type="PIRSF" id="PIRSF018266">
    <property type="entry name" value="FecR"/>
    <property type="match status" value="1"/>
</dbReference>
<keyword evidence="5" id="KW-1185">Reference proteome</keyword>
<proteinExistence type="predicted"/>
<dbReference type="RefSeq" id="WP_204973033.1">
    <property type="nucleotide sequence ID" value="NZ_JAAZTS010000029.1"/>
</dbReference>
<dbReference type="AlphaFoldDB" id="A0AA41D9R7"/>
<reference evidence="4 5" key="1">
    <citation type="journal article" date="2021" name="Sci. Rep.">
        <title>The distribution of antibiotic resistance genes in chicken gut microbiota commensals.</title>
        <authorList>
            <person name="Juricova H."/>
            <person name="Matiasovicova J."/>
            <person name="Kubasova T."/>
            <person name="Cejkova D."/>
            <person name="Rychlik I."/>
        </authorList>
    </citation>
    <scope>NUCLEOTIDE SEQUENCE [LARGE SCALE GENOMIC DNA]</scope>
    <source>
        <strain evidence="4 5">An421</strain>
    </source>
</reference>
<evidence type="ECO:0000313" key="5">
    <source>
        <dbReference type="Proteomes" id="UP000698924"/>
    </source>
</evidence>
<feature type="transmembrane region" description="Helical" evidence="1">
    <location>
        <begin position="78"/>
        <end position="98"/>
    </location>
</feature>
<dbReference type="Gene3D" id="2.60.120.1440">
    <property type="match status" value="1"/>
</dbReference>
<dbReference type="EMBL" id="JACJMO010000030">
    <property type="protein sequence ID" value="MBM6858573.1"/>
    <property type="molecule type" value="Genomic_DNA"/>
</dbReference>
<dbReference type="InterPro" id="IPR006860">
    <property type="entry name" value="FecR"/>
</dbReference>
<evidence type="ECO:0000259" key="2">
    <source>
        <dbReference type="Pfam" id="PF04773"/>
    </source>
</evidence>
<dbReference type="Gene3D" id="3.55.50.30">
    <property type="match status" value="1"/>
</dbReference>
<sequence>MDKLQQKYRNDNLTPDELRRLREEVNSMSDDRLEDSLREAWESAEASSSDTHCLDELKMRIDQRLFPSHRVVPLYWKVLRIAAAVLLPLFMIATVYLYQENTVLSQKDFVATTGKGEQVTISLPDGTQVTLNAESRLSYNLSNFNSDERRVAFDGEGYFRVAKNPSSPFSITAKGLKVSVLGTTFNLRARSADATAELSLEEGSVRFQSLKTGQGVILSPNQKAILDQIHGTVTVEESSYTTDASAWRRGELVFRNVPFAEVLEEIEEIYHVSIAIETKGLNYQDDLFTGVLSRTNINEVLEVIEHSYHLKATLKDGTIRLVNLH</sequence>
<dbReference type="PANTHER" id="PTHR30273">
    <property type="entry name" value="PERIPLASMIC SIGNAL SENSOR AND SIGMA FACTOR ACTIVATOR FECR-RELATED"/>
    <property type="match status" value="1"/>
</dbReference>
<keyword evidence="1" id="KW-0812">Transmembrane</keyword>
<protein>
    <submittedName>
        <fullName evidence="4">FecR domain-containing protein</fullName>
    </submittedName>
</protein>
<accession>A0AA41D9R7</accession>
<gene>
    <name evidence="4" type="ORF">H6D15_13350</name>
</gene>
<dbReference type="InterPro" id="IPR012373">
    <property type="entry name" value="Ferrdict_sens_TM"/>
</dbReference>
<feature type="domain" description="Protein FecR C-terminal" evidence="3">
    <location>
        <begin position="251"/>
        <end position="319"/>
    </location>
</feature>
<dbReference type="Pfam" id="PF04773">
    <property type="entry name" value="FecR"/>
    <property type="match status" value="1"/>
</dbReference>
<comment type="caution">
    <text evidence="4">The sequence shown here is derived from an EMBL/GenBank/DDBJ whole genome shotgun (WGS) entry which is preliminary data.</text>
</comment>
<evidence type="ECO:0000259" key="3">
    <source>
        <dbReference type="Pfam" id="PF16344"/>
    </source>
</evidence>
<dbReference type="PANTHER" id="PTHR30273:SF2">
    <property type="entry name" value="PROTEIN FECR"/>
    <property type="match status" value="1"/>
</dbReference>
<keyword evidence="1" id="KW-0472">Membrane</keyword>